<dbReference type="Gene3D" id="2.30.30.40">
    <property type="entry name" value="SH3 Domains"/>
    <property type="match status" value="1"/>
</dbReference>
<accession>A0A8X7BEB0</accession>
<keyword evidence="1 2" id="KW-0728">SH3 domain</keyword>
<evidence type="ECO:0000256" key="1">
    <source>
        <dbReference type="ARBA" id="ARBA00022443"/>
    </source>
</evidence>
<gene>
    <name evidence="5" type="primary">NCL1_24548</name>
    <name evidence="5" type="ORF">TNCV_1970501</name>
</gene>
<evidence type="ECO:0000256" key="3">
    <source>
        <dbReference type="SAM" id="MobiDB-lite"/>
    </source>
</evidence>
<feature type="domain" description="SH3" evidence="4">
    <location>
        <begin position="37"/>
        <end position="99"/>
    </location>
</feature>
<dbReference type="PROSITE" id="PS50002">
    <property type="entry name" value="SH3"/>
    <property type="match status" value="1"/>
</dbReference>
<dbReference type="InterPro" id="IPR001452">
    <property type="entry name" value="SH3_domain"/>
</dbReference>
<evidence type="ECO:0000313" key="6">
    <source>
        <dbReference type="Proteomes" id="UP000887159"/>
    </source>
</evidence>
<feature type="region of interest" description="Disordered" evidence="3">
    <location>
        <begin position="104"/>
        <end position="129"/>
    </location>
</feature>
<evidence type="ECO:0000256" key="2">
    <source>
        <dbReference type="PROSITE-ProRule" id="PRU00192"/>
    </source>
</evidence>
<organism evidence="5 6">
    <name type="scientific">Trichonephila clavipes</name>
    <name type="common">Golden silk orbweaver</name>
    <name type="synonym">Nephila clavipes</name>
    <dbReference type="NCBI Taxonomy" id="2585209"/>
    <lineage>
        <taxon>Eukaryota</taxon>
        <taxon>Metazoa</taxon>
        <taxon>Ecdysozoa</taxon>
        <taxon>Arthropoda</taxon>
        <taxon>Chelicerata</taxon>
        <taxon>Arachnida</taxon>
        <taxon>Araneae</taxon>
        <taxon>Araneomorphae</taxon>
        <taxon>Entelegynae</taxon>
        <taxon>Araneoidea</taxon>
        <taxon>Nephilidae</taxon>
        <taxon>Trichonephila</taxon>
    </lineage>
</organism>
<dbReference type="SMART" id="SM00326">
    <property type="entry name" value="SH3"/>
    <property type="match status" value="1"/>
</dbReference>
<dbReference type="EMBL" id="BMAU01021384">
    <property type="protein sequence ID" value="GFY28395.1"/>
    <property type="molecule type" value="Genomic_DNA"/>
</dbReference>
<keyword evidence="6" id="KW-1185">Reference proteome</keyword>
<evidence type="ECO:0000259" key="4">
    <source>
        <dbReference type="PROSITE" id="PS50002"/>
    </source>
</evidence>
<dbReference type="SUPFAM" id="SSF50044">
    <property type="entry name" value="SH3-domain"/>
    <property type="match status" value="1"/>
</dbReference>
<comment type="caution">
    <text evidence="5">The sequence shown here is derived from an EMBL/GenBank/DDBJ whole genome shotgun (WGS) entry which is preliminary data.</text>
</comment>
<sequence length="222" mass="25394">MHLKNRNRSITLFLEDLFLEEETIEEKNENKTVLPRYVLYQVRAIKGYSARTAAELSFEEGDIIDIIDDGYATSTGLVLGVFKGKKGIFPLLNTYRITALENNDGEETETVRNQKGERSLSLPKESDDRKNEGVSAYLRLTLKLHWAIGDGLRNFERWSNDETVLYFRFIQAVVLKMWSVDPLGSAAPLYGVRGVSHATLRFRSYTDSERPHEKIEICAILD</sequence>
<protein>
    <submittedName>
        <fullName evidence="5">SH3 domain-containing protein</fullName>
    </submittedName>
</protein>
<evidence type="ECO:0000313" key="5">
    <source>
        <dbReference type="EMBL" id="GFY28395.1"/>
    </source>
</evidence>
<dbReference type="Proteomes" id="UP000887159">
    <property type="component" value="Unassembled WGS sequence"/>
</dbReference>
<dbReference type="AlphaFoldDB" id="A0A8X7BEB0"/>
<proteinExistence type="predicted"/>
<dbReference type="InterPro" id="IPR036028">
    <property type="entry name" value="SH3-like_dom_sf"/>
</dbReference>
<dbReference type="Pfam" id="PF00018">
    <property type="entry name" value="SH3_1"/>
    <property type="match status" value="1"/>
</dbReference>
<name>A0A8X7BEB0_TRICX</name>
<feature type="compositionally biased region" description="Basic and acidic residues" evidence="3">
    <location>
        <begin position="109"/>
        <end position="129"/>
    </location>
</feature>
<reference evidence="5" key="1">
    <citation type="submission" date="2020-08" db="EMBL/GenBank/DDBJ databases">
        <title>Multicomponent nature underlies the extraordinary mechanical properties of spider dragline silk.</title>
        <authorList>
            <person name="Kono N."/>
            <person name="Nakamura H."/>
            <person name="Mori M."/>
            <person name="Yoshida Y."/>
            <person name="Ohtoshi R."/>
            <person name="Malay A.D."/>
            <person name="Moran D.A.P."/>
            <person name="Tomita M."/>
            <person name="Numata K."/>
            <person name="Arakawa K."/>
        </authorList>
    </citation>
    <scope>NUCLEOTIDE SEQUENCE</scope>
</reference>